<name>A0AA40DZF5_9PEZI</name>
<dbReference type="AlphaFoldDB" id="A0AA40DZF5"/>
<comment type="caution">
    <text evidence="2">The sequence shown here is derived from an EMBL/GenBank/DDBJ whole genome shotgun (WGS) entry which is preliminary data.</text>
</comment>
<evidence type="ECO:0000313" key="3">
    <source>
        <dbReference type="Proteomes" id="UP001172101"/>
    </source>
</evidence>
<dbReference type="GeneID" id="85323283"/>
<feature type="compositionally biased region" description="Polar residues" evidence="1">
    <location>
        <begin position="132"/>
        <end position="147"/>
    </location>
</feature>
<dbReference type="EMBL" id="JAUIRO010000004">
    <property type="protein sequence ID" value="KAK0718611.1"/>
    <property type="molecule type" value="Genomic_DNA"/>
</dbReference>
<keyword evidence="3" id="KW-1185">Reference proteome</keyword>
<feature type="region of interest" description="Disordered" evidence="1">
    <location>
        <begin position="132"/>
        <end position="154"/>
    </location>
</feature>
<reference evidence="2" key="1">
    <citation type="submission" date="2023-06" db="EMBL/GenBank/DDBJ databases">
        <title>Genome-scale phylogeny and comparative genomics of the fungal order Sordariales.</title>
        <authorList>
            <consortium name="Lawrence Berkeley National Laboratory"/>
            <person name="Hensen N."/>
            <person name="Bonometti L."/>
            <person name="Westerberg I."/>
            <person name="Brannstrom I.O."/>
            <person name="Guillou S."/>
            <person name="Cros-Aarteil S."/>
            <person name="Calhoun S."/>
            <person name="Haridas S."/>
            <person name="Kuo A."/>
            <person name="Mondo S."/>
            <person name="Pangilinan J."/>
            <person name="Riley R."/>
            <person name="LaButti K."/>
            <person name="Andreopoulos B."/>
            <person name="Lipzen A."/>
            <person name="Chen C."/>
            <person name="Yanf M."/>
            <person name="Daum C."/>
            <person name="Ng V."/>
            <person name="Clum A."/>
            <person name="Steindorff A."/>
            <person name="Ohm R."/>
            <person name="Martin F."/>
            <person name="Silar P."/>
            <person name="Natvig D."/>
            <person name="Lalanne C."/>
            <person name="Gautier V."/>
            <person name="Ament-velasquez S.L."/>
            <person name="Kruys A."/>
            <person name="Hutchinson M.I."/>
            <person name="Powell A.J."/>
            <person name="Barry K."/>
            <person name="Miller A.N."/>
            <person name="Grigoriev I.V."/>
            <person name="Debuchy R."/>
            <person name="Gladieux P."/>
            <person name="Thoren M.H."/>
            <person name="Johannesson H."/>
        </authorList>
    </citation>
    <scope>NUCLEOTIDE SEQUENCE</scope>
    <source>
        <strain evidence="2">SMH2392-1A</strain>
    </source>
</reference>
<accession>A0AA40DZF5</accession>
<protein>
    <submittedName>
        <fullName evidence="2">Uncharacterized protein</fullName>
    </submittedName>
</protein>
<sequence length="154" mass="16441">MSAGESSALRKAALTKSSSVDDTNRQTGLARGWAFVASQKTAPAPKRSIPVIYDAKKESHTKALATVLQRSLDKAKHAKRVDTYAEKPADNAEDVTVEFVTISERMALQKKLGGEVKRVFVDGGVKAAIQLPSNVPTPVSSRPQTPVSGDKPKA</sequence>
<gene>
    <name evidence="2" type="ORF">B0T26DRAFT_676752</name>
</gene>
<feature type="region of interest" description="Disordered" evidence="1">
    <location>
        <begin position="1"/>
        <end position="25"/>
    </location>
</feature>
<dbReference type="Proteomes" id="UP001172101">
    <property type="component" value="Unassembled WGS sequence"/>
</dbReference>
<dbReference type="RefSeq" id="XP_060297404.1">
    <property type="nucleotide sequence ID" value="XM_060440013.1"/>
</dbReference>
<evidence type="ECO:0000256" key="1">
    <source>
        <dbReference type="SAM" id="MobiDB-lite"/>
    </source>
</evidence>
<proteinExistence type="predicted"/>
<organism evidence="2 3">
    <name type="scientific">Lasiosphaeria miniovina</name>
    <dbReference type="NCBI Taxonomy" id="1954250"/>
    <lineage>
        <taxon>Eukaryota</taxon>
        <taxon>Fungi</taxon>
        <taxon>Dikarya</taxon>
        <taxon>Ascomycota</taxon>
        <taxon>Pezizomycotina</taxon>
        <taxon>Sordariomycetes</taxon>
        <taxon>Sordariomycetidae</taxon>
        <taxon>Sordariales</taxon>
        <taxon>Lasiosphaeriaceae</taxon>
        <taxon>Lasiosphaeria</taxon>
    </lineage>
</organism>
<feature type="compositionally biased region" description="Polar residues" evidence="1">
    <location>
        <begin position="15"/>
        <end position="25"/>
    </location>
</feature>
<evidence type="ECO:0000313" key="2">
    <source>
        <dbReference type="EMBL" id="KAK0718611.1"/>
    </source>
</evidence>